<evidence type="ECO:0000313" key="4">
    <source>
        <dbReference type="EMBL" id="MDH7637317.1"/>
    </source>
</evidence>
<evidence type="ECO:0000256" key="2">
    <source>
        <dbReference type="SAM" id="SignalP"/>
    </source>
</evidence>
<feature type="domain" description="M23ase beta-sheet core" evidence="3">
    <location>
        <begin position="124"/>
        <end position="218"/>
    </location>
</feature>
<dbReference type="PANTHER" id="PTHR21666">
    <property type="entry name" value="PEPTIDASE-RELATED"/>
    <property type="match status" value="1"/>
</dbReference>
<organism evidence="4 5">
    <name type="scientific">Sphingomonas oryzagri</name>
    <dbReference type="NCBI Taxonomy" id="3042314"/>
    <lineage>
        <taxon>Bacteria</taxon>
        <taxon>Pseudomonadati</taxon>
        <taxon>Pseudomonadota</taxon>
        <taxon>Alphaproteobacteria</taxon>
        <taxon>Sphingomonadales</taxon>
        <taxon>Sphingomonadaceae</taxon>
        <taxon>Sphingomonas</taxon>
    </lineage>
</organism>
<feature type="signal peptide" evidence="2">
    <location>
        <begin position="1"/>
        <end position="18"/>
    </location>
</feature>
<dbReference type="SUPFAM" id="SSF51261">
    <property type="entry name" value="Duplicated hybrid motif"/>
    <property type="match status" value="1"/>
</dbReference>
<dbReference type="InterPro" id="IPR050570">
    <property type="entry name" value="Cell_wall_metabolism_enzyme"/>
</dbReference>
<feature type="chain" id="PRO_5046862876" evidence="2">
    <location>
        <begin position="19"/>
        <end position="224"/>
    </location>
</feature>
<reference evidence="4" key="1">
    <citation type="submission" date="2023-04" db="EMBL/GenBank/DDBJ databases">
        <title>Sphingomonas sp. MAHUQ-71 isolated from rice field.</title>
        <authorList>
            <person name="Huq M.A."/>
        </authorList>
    </citation>
    <scope>NUCLEOTIDE SEQUENCE</scope>
    <source>
        <strain evidence="4">MAHUQ-71</strain>
    </source>
</reference>
<gene>
    <name evidence="4" type="ORF">QGN17_01115</name>
</gene>
<accession>A0ABT6MWQ6</accession>
<protein>
    <submittedName>
        <fullName evidence="4">M23 family metallopeptidase</fullName>
        <ecNumber evidence="4">3.4.-.-</ecNumber>
    </submittedName>
</protein>
<dbReference type="Gene3D" id="2.70.70.10">
    <property type="entry name" value="Glucose Permease (Domain IIA)"/>
    <property type="match status" value="1"/>
</dbReference>
<sequence>MKPLFKGDFAILAAGALAATAVPSPIRANGVLIITMHPTTAHARQQTIPRASAMVPAVITTGPAASIVGNPISFSRTIVSDAPISASRSDIRRLGTIRSGLPLSGILTSGFGMRDHPILGIRREHDGIDLAAPWGTPISATLDGTVTRAAWNGGYGLMVAMDDGQGTEIRFGHMSRLNVAVGQHIQKGQVIGYVGSSGLSTGPHVHYEMRVDGRPVNPMRSQHM</sequence>
<dbReference type="EC" id="3.4.-.-" evidence="4"/>
<keyword evidence="5" id="KW-1185">Reference proteome</keyword>
<dbReference type="CDD" id="cd12797">
    <property type="entry name" value="M23_peptidase"/>
    <property type="match status" value="1"/>
</dbReference>
<comment type="caution">
    <text evidence="4">The sequence shown here is derived from an EMBL/GenBank/DDBJ whole genome shotgun (WGS) entry which is preliminary data.</text>
</comment>
<dbReference type="PANTHER" id="PTHR21666:SF289">
    <property type="entry name" value="L-ALA--D-GLU ENDOPEPTIDASE"/>
    <property type="match status" value="1"/>
</dbReference>
<evidence type="ECO:0000256" key="1">
    <source>
        <dbReference type="ARBA" id="ARBA00022729"/>
    </source>
</evidence>
<evidence type="ECO:0000259" key="3">
    <source>
        <dbReference type="Pfam" id="PF01551"/>
    </source>
</evidence>
<proteinExistence type="predicted"/>
<dbReference type="GO" id="GO:0016787">
    <property type="term" value="F:hydrolase activity"/>
    <property type="evidence" value="ECO:0007669"/>
    <property type="project" value="UniProtKB-KW"/>
</dbReference>
<dbReference type="EMBL" id="JARYGZ010000001">
    <property type="protein sequence ID" value="MDH7637317.1"/>
    <property type="molecule type" value="Genomic_DNA"/>
</dbReference>
<dbReference type="Pfam" id="PF01551">
    <property type="entry name" value="Peptidase_M23"/>
    <property type="match status" value="1"/>
</dbReference>
<evidence type="ECO:0000313" key="5">
    <source>
        <dbReference type="Proteomes" id="UP001160625"/>
    </source>
</evidence>
<dbReference type="Proteomes" id="UP001160625">
    <property type="component" value="Unassembled WGS sequence"/>
</dbReference>
<keyword evidence="1 2" id="KW-0732">Signal</keyword>
<name>A0ABT6MWQ6_9SPHN</name>
<dbReference type="RefSeq" id="WP_281042674.1">
    <property type="nucleotide sequence ID" value="NZ_JARYGZ010000001.1"/>
</dbReference>
<keyword evidence="4" id="KW-0378">Hydrolase</keyword>
<dbReference type="InterPro" id="IPR011055">
    <property type="entry name" value="Dup_hybrid_motif"/>
</dbReference>
<dbReference type="InterPro" id="IPR016047">
    <property type="entry name" value="M23ase_b-sheet_dom"/>
</dbReference>